<comment type="caution">
    <text evidence="1">The sequence shown here is derived from an EMBL/GenBank/DDBJ whole genome shotgun (WGS) entry which is preliminary data.</text>
</comment>
<dbReference type="EMBL" id="JANAVB010013664">
    <property type="protein sequence ID" value="KAJ6834888.1"/>
    <property type="molecule type" value="Genomic_DNA"/>
</dbReference>
<protein>
    <submittedName>
        <fullName evidence="1">Uncharacterized protein</fullName>
    </submittedName>
</protein>
<dbReference type="AlphaFoldDB" id="A0AAX6H2L9"/>
<sequence length="99" mass="11364">MEIFSMEKKLRKPMGLYLCWKGVNMKLYGHVKKTTTLVNRGPSLVWSVSCVHYVSDMVRHGTVLIFRVSVLPGFEWLKIGLIHVASVGYVWPLKPLTFL</sequence>
<name>A0AAX6H2L9_IRIPA</name>
<gene>
    <name evidence="1" type="ORF">M6B38_332590</name>
</gene>
<evidence type="ECO:0000313" key="1">
    <source>
        <dbReference type="EMBL" id="KAJ6834888.1"/>
    </source>
</evidence>
<organism evidence="1 2">
    <name type="scientific">Iris pallida</name>
    <name type="common">Sweet iris</name>
    <dbReference type="NCBI Taxonomy" id="29817"/>
    <lineage>
        <taxon>Eukaryota</taxon>
        <taxon>Viridiplantae</taxon>
        <taxon>Streptophyta</taxon>
        <taxon>Embryophyta</taxon>
        <taxon>Tracheophyta</taxon>
        <taxon>Spermatophyta</taxon>
        <taxon>Magnoliopsida</taxon>
        <taxon>Liliopsida</taxon>
        <taxon>Asparagales</taxon>
        <taxon>Iridaceae</taxon>
        <taxon>Iridoideae</taxon>
        <taxon>Irideae</taxon>
        <taxon>Iris</taxon>
    </lineage>
</organism>
<reference evidence="1" key="1">
    <citation type="journal article" date="2023" name="GigaByte">
        <title>Genome assembly of the bearded iris, Iris pallida Lam.</title>
        <authorList>
            <person name="Bruccoleri R.E."/>
            <person name="Oakeley E.J."/>
            <person name="Faust A.M.E."/>
            <person name="Altorfer M."/>
            <person name="Dessus-Babus S."/>
            <person name="Burckhardt D."/>
            <person name="Oertli M."/>
            <person name="Naumann U."/>
            <person name="Petersen F."/>
            <person name="Wong J."/>
        </authorList>
    </citation>
    <scope>NUCLEOTIDE SEQUENCE</scope>
    <source>
        <strain evidence="1">GSM-AAB239-AS_SAM_17_03QT</strain>
    </source>
</reference>
<reference evidence="1" key="2">
    <citation type="submission" date="2023-04" db="EMBL/GenBank/DDBJ databases">
        <authorList>
            <person name="Bruccoleri R.E."/>
            <person name="Oakeley E.J."/>
            <person name="Faust A.-M."/>
            <person name="Dessus-Babus S."/>
            <person name="Altorfer M."/>
            <person name="Burckhardt D."/>
            <person name="Oertli M."/>
            <person name="Naumann U."/>
            <person name="Petersen F."/>
            <person name="Wong J."/>
        </authorList>
    </citation>
    <scope>NUCLEOTIDE SEQUENCE</scope>
    <source>
        <strain evidence="1">GSM-AAB239-AS_SAM_17_03QT</strain>
        <tissue evidence="1">Leaf</tissue>
    </source>
</reference>
<evidence type="ECO:0000313" key="2">
    <source>
        <dbReference type="Proteomes" id="UP001140949"/>
    </source>
</evidence>
<keyword evidence="2" id="KW-1185">Reference proteome</keyword>
<dbReference type="Proteomes" id="UP001140949">
    <property type="component" value="Unassembled WGS sequence"/>
</dbReference>
<accession>A0AAX6H2L9</accession>
<proteinExistence type="predicted"/>